<dbReference type="RefSeq" id="WP_169590560.1">
    <property type="nucleotide sequence ID" value="NZ_VCQU01000007.1"/>
</dbReference>
<evidence type="ECO:0000313" key="4">
    <source>
        <dbReference type="EMBL" id="NMN97478.1"/>
    </source>
</evidence>
<dbReference type="Proteomes" id="UP000535543">
    <property type="component" value="Unassembled WGS sequence"/>
</dbReference>
<dbReference type="PROSITE" id="PS50977">
    <property type="entry name" value="HTH_TETR_2"/>
    <property type="match status" value="1"/>
</dbReference>
<reference evidence="4 5" key="1">
    <citation type="submission" date="2019-05" db="EMBL/GenBank/DDBJ databases">
        <authorList>
            <person name="Lee S.D."/>
        </authorList>
    </citation>
    <scope>NUCLEOTIDE SEQUENCE [LARGE SCALE GENOMIC DNA]</scope>
    <source>
        <strain evidence="4 5">YC2-7</strain>
    </source>
</reference>
<name>A0A848KI80_9NOCA</name>
<evidence type="ECO:0000256" key="2">
    <source>
        <dbReference type="PROSITE-ProRule" id="PRU00335"/>
    </source>
</evidence>
<dbReference type="Pfam" id="PF00440">
    <property type="entry name" value="TetR_N"/>
    <property type="match status" value="1"/>
</dbReference>
<evidence type="ECO:0000313" key="5">
    <source>
        <dbReference type="Proteomes" id="UP000535543"/>
    </source>
</evidence>
<dbReference type="InterPro" id="IPR009057">
    <property type="entry name" value="Homeodomain-like_sf"/>
</dbReference>
<gene>
    <name evidence="4" type="ORF">FGL95_20795</name>
</gene>
<reference evidence="4 5" key="2">
    <citation type="submission" date="2020-06" db="EMBL/GenBank/DDBJ databases">
        <title>Antribacter stalactiti gen. nov., sp. nov., a new member of the family Nacardiaceae isolated from a cave.</title>
        <authorList>
            <person name="Kim I.S."/>
        </authorList>
    </citation>
    <scope>NUCLEOTIDE SEQUENCE [LARGE SCALE GENOMIC DNA]</scope>
    <source>
        <strain evidence="4 5">YC2-7</strain>
    </source>
</reference>
<dbReference type="AlphaFoldDB" id="A0A848KI80"/>
<dbReference type="GO" id="GO:0000976">
    <property type="term" value="F:transcription cis-regulatory region binding"/>
    <property type="evidence" value="ECO:0007669"/>
    <property type="project" value="TreeGrafter"/>
</dbReference>
<dbReference type="InterPro" id="IPR001647">
    <property type="entry name" value="HTH_TetR"/>
</dbReference>
<dbReference type="InterPro" id="IPR050109">
    <property type="entry name" value="HTH-type_TetR-like_transc_reg"/>
</dbReference>
<evidence type="ECO:0000259" key="3">
    <source>
        <dbReference type="PROSITE" id="PS50977"/>
    </source>
</evidence>
<organism evidence="4 5">
    <name type="scientific">Antrihabitans stalactiti</name>
    <dbReference type="NCBI Taxonomy" id="2584121"/>
    <lineage>
        <taxon>Bacteria</taxon>
        <taxon>Bacillati</taxon>
        <taxon>Actinomycetota</taxon>
        <taxon>Actinomycetes</taxon>
        <taxon>Mycobacteriales</taxon>
        <taxon>Nocardiaceae</taxon>
        <taxon>Antrihabitans</taxon>
    </lineage>
</organism>
<accession>A0A848KI80</accession>
<feature type="DNA-binding region" description="H-T-H motif" evidence="2">
    <location>
        <begin position="38"/>
        <end position="57"/>
    </location>
</feature>
<sequence length="203" mass="22278">MTDRGDVVAPSDTMSPFRKRLLDGLAASIEEVGYAGTKIDDIVRHARTSKRTFYEEFPSKEVCYFALLKATNESMRSTIEKAVDPSMPWRNQVRQALDAYFGTVESHPGLSLSWIRDLPAIETESRSVQREAMDSLTQMLFQLGDAQGFRDAGIAPISRLTAILLLGGLRELTAAAIEHGDSIHDVAEIAVDACIALLGPKPI</sequence>
<protein>
    <submittedName>
        <fullName evidence="4">TetR/AcrR family transcriptional regulator</fullName>
    </submittedName>
</protein>
<dbReference type="PANTHER" id="PTHR30055:SF187">
    <property type="entry name" value="TRANSCRIPTIONAL REGULATORY PROTEIN"/>
    <property type="match status" value="1"/>
</dbReference>
<keyword evidence="1 2" id="KW-0238">DNA-binding</keyword>
<dbReference type="EMBL" id="VCQU01000007">
    <property type="protein sequence ID" value="NMN97478.1"/>
    <property type="molecule type" value="Genomic_DNA"/>
</dbReference>
<feature type="domain" description="HTH tetR-type" evidence="3">
    <location>
        <begin position="15"/>
        <end position="75"/>
    </location>
</feature>
<dbReference type="GO" id="GO:0003700">
    <property type="term" value="F:DNA-binding transcription factor activity"/>
    <property type="evidence" value="ECO:0007669"/>
    <property type="project" value="TreeGrafter"/>
</dbReference>
<dbReference type="Gene3D" id="1.10.357.10">
    <property type="entry name" value="Tetracycline Repressor, domain 2"/>
    <property type="match status" value="1"/>
</dbReference>
<dbReference type="SUPFAM" id="SSF46689">
    <property type="entry name" value="Homeodomain-like"/>
    <property type="match status" value="1"/>
</dbReference>
<proteinExistence type="predicted"/>
<dbReference type="PANTHER" id="PTHR30055">
    <property type="entry name" value="HTH-TYPE TRANSCRIPTIONAL REGULATOR RUTR"/>
    <property type="match status" value="1"/>
</dbReference>
<comment type="caution">
    <text evidence="4">The sequence shown here is derived from an EMBL/GenBank/DDBJ whole genome shotgun (WGS) entry which is preliminary data.</text>
</comment>
<evidence type="ECO:0000256" key="1">
    <source>
        <dbReference type="ARBA" id="ARBA00023125"/>
    </source>
</evidence>
<keyword evidence="5" id="KW-1185">Reference proteome</keyword>